<evidence type="ECO:0000259" key="9">
    <source>
        <dbReference type="Pfam" id="PF00082"/>
    </source>
</evidence>
<dbReference type="Pfam" id="PF00082">
    <property type="entry name" value="Peptidase_S8"/>
    <property type="match status" value="1"/>
</dbReference>
<dbReference type="GO" id="GO:0006508">
    <property type="term" value="P:proteolysis"/>
    <property type="evidence" value="ECO:0007669"/>
    <property type="project" value="UniProtKB-KW"/>
</dbReference>
<evidence type="ECO:0000256" key="3">
    <source>
        <dbReference type="ARBA" id="ARBA00022801"/>
    </source>
</evidence>
<sequence length="1070" mass="112580">MIYKRALPSLLAAVLAVGVVAPSAWAAPDAAGAVAASGAGPTVTLLTGDKVTLGGMRGVTVRAAKGREQIAFFTREDEQGDTHVIPSDAVTPLSQGTLDPRLFDVTELVRAKYDDASRTTLPLIVDFGGRTPRAAGAQVSRELPAMGATAVSADRSATFWATARTAEHVWLDGPVRASLDHSVPQIGAPAAWAAGHTGAGTTVAVLDTGIDVSHPDLADAVTGAQNFSDAGDADDHFGHGTHVASIITGSGAASGGTYKGVAPDTRLLNGKVLNDFGGGQESWIIAGMEWAARSGADVVNMSLGTGDWSDGTDPMSQAVNRLTAETGALFVVASGNSGYLVGSPAAADSALTVGAVDRDDQLAEFSSRGRIDEVLKPDITAPGVDIVAAKAANGMIGDPAADGYVSLSGTSMATPHVAGAAAILAGEHPDWTPDQLKATLMGSAEPTGGVSVYDQGAGRVDVAKATTSTVSASPASISNGVVQWPHDDDQPVAKTLTYTNTGTEPVTLDLSDEMTGPGGTAAPSGMFTISPASLTVPAGGQASATITTDTRVEAPDGQYGGEIIATGSGQTVRTPFAVTREVESYDVTVRFLDHNGSATENYFYRFVDVNNPKAYLPYDPSGTVVVRLPKGEFYFEATVQTEKAPSDYLFANFAEPAFTVTGDTSLTVDAREAQKVAFTVDRPDARTGTAMFQFALETDWGPTGTTAYIPNFDDFSIKPSTTSKKGRFTFTAEERMAAWNGTSFDGSPYLYNVRHVEDGVVPSTLRWTVHDRQLAKVRAEYAAATPDAYGRREYFVTMKLPATLTEYYTPDVPWDAQFDEISDPSGQETVSTLLQAAPKVYKRGATTRERWNVGVYGPAWPDTSAGYYFAARLGDDTRLNLPMATDQGTGRAGFAIGEGSTTLLRNGEVIAEDPYPGGGGITLDPEVANYTLRSTLNRTGARLSTVVSGEWTFRSGHVDGDDPAQLPLLAVRFRPNLDDHNFAPAGRRFSLPVTVERNGGPVGRVSTPVVEVSYDDGATWRPVRVTRDHDQWQATVDHPRGAAFVSLRASTGDQDGNSTKETIIRAYALK</sequence>
<dbReference type="RefSeq" id="WP_133903840.1">
    <property type="nucleotide sequence ID" value="NZ_SOCP01000005.1"/>
</dbReference>
<dbReference type="Proteomes" id="UP000294927">
    <property type="component" value="Unassembled WGS sequence"/>
</dbReference>
<keyword evidence="4 6" id="KW-0720">Serine protease</keyword>
<feature type="active site" description="Charge relay system" evidence="5 6">
    <location>
        <position position="239"/>
    </location>
</feature>
<organism evidence="10 11">
    <name type="scientific">Actinophytocola oryzae</name>
    <dbReference type="NCBI Taxonomy" id="502181"/>
    <lineage>
        <taxon>Bacteria</taxon>
        <taxon>Bacillati</taxon>
        <taxon>Actinomycetota</taxon>
        <taxon>Actinomycetes</taxon>
        <taxon>Pseudonocardiales</taxon>
        <taxon>Pseudonocardiaceae</taxon>
    </lineage>
</organism>
<dbReference type="PANTHER" id="PTHR43806">
    <property type="entry name" value="PEPTIDASE S8"/>
    <property type="match status" value="1"/>
</dbReference>
<reference evidence="10 11" key="1">
    <citation type="submission" date="2019-03" db="EMBL/GenBank/DDBJ databases">
        <title>Genomic Encyclopedia of Archaeal and Bacterial Type Strains, Phase II (KMG-II): from individual species to whole genera.</title>
        <authorList>
            <person name="Goeker M."/>
        </authorList>
    </citation>
    <scope>NUCLEOTIDE SEQUENCE [LARGE SCALE GENOMIC DNA]</scope>
    <source>
        <strain evidence="10 11">DSM 45499</strain>
    </source>
</reference>
<evidence type="ECO:0000313" key="10">
    <source>
        <dbReference type="EMBL" id="TDV52488.1"/>
    </source>
</evidence>
<feature type="active site" description="Charge relay system" evidence="5 6">
    <location>
        <position position="207"/>
    </location>
</feature>
<evidence type="ECO:0000256" key="6">
    <source>
        <dbReference type="PROSITE-ProRule" id="PRU01240"/>
    </source>
</evidence>
<dbReference type="PROSITE" id="PS00136">
    <property type="entry name" value="SUBTILASE_ASP"/>
    <property type="match status" value="1"/>
</dbReference>
<feature type="domain" description="Peptidase S8/S53" evidence="9">
    <location>
        <begin position="198"/>
        <end position="448"/>
    </location>
</feature>
<evidence type="ECO:0000256" key="4">
    <source>
        <dbReference type="ARBA" id="ARBA00022825"/>
    </source>
</evidence>
<keyword evidence="11" id="KW-1185">Reference proteome</keyword>
<feature type="active site" description="Charge relay system" evidence="5 6">
    <location>
        <position position="411"/>
    </location>
</feature>
<keyword evidence="3 6" id="KW-0378">Hydrolase</keyword>
<evidence type="ECO:0000256" key="1">
    <source>
        <dbReference type="ARBA" id="ARBA00011073"/>
    </source>
</evidence>
<dbReference type="GO" id="GO:0004252">
    <property type="term" value="F:serine-type endopeptidase activity"/>
    <property type="evidence" value="ECO:0007669"/>
    <property type="project" value="UniProtKB-UniRule"/>
</dbReference>
<dbReference type="Gene3D" id="3.40.50.200">
    <property type="entry name" value="Peptidase S8/S53 domain"/>
    <property type="match status" value="1"/>
</dbReference>
<dbReference type="SUPFAM" id="SSF52743">
    <property type="entry name" value="Subtilisin-like"/>
    <property type="match status" value="1"/>
</dbReference>
<dbReference type="InterPro" id="IPR015500">
    <property type="entry name" value="Peptidase_S8_subtilisin-rel"/>
</dbReference>
<comment type="caution">
    <text evidence="10">The sequence shown here is derived from an EMBL/GenBank/DDBJ whole genome shotgun (WGS) entry which is preliminary data.</text>
</comment>
<evidence type="ECO:0000256" key="2">
    <source>
        <dbReference type="ARBA" id="ARBA00022670"/>
    </source>
</evidence>
<dbReference type="PRINTS" id="PR00723">
    <property type="entry name" value="SUBTILISIN"/>
</dbReference>
<evidence type="ECO:0000256" key="7">
    <source>
        <dbReference type="RuleBase" id="RU003355"/>
    </source>
</evidence>
<protein>
    <submittedName>
        <fullName evidence="10">Subtilase family protein</fullName>
    </submittedName>
</protein>
<dbReference type="PROSITE" id="PS00137">
    <property type="entry name" value="SUBTILASE_HIS"/>
    <property type="match status" value="1"/>
</dbReference>
<dbReference type="InterPro" id="IPR023828">
    <property type="entry name" value="Peptidase_S8_Ser-AS"/>
</dbReference>
<comment type="similarity">
    <text evidence="1 6 7">Belongs to the peptidase S8 family.</text>
</comment>
<dbReference type="InterPro" id="IPR036852">
    <property type="entry name" value="Peptidase_S8/S53_dom_sf"/>
</dbReference>
<dbReference type="AlphaFoldDB" id="A0A4R7VSK1"/>
<dbReference type="CDD" id="cd07487">
    <property type="entry name" value="Peptidases_S8_1"/>
    <property type="match status" value="1"/>
</dbReference>
<keyword evidence="2 6" id="KW-0645">Protease</keyword>
<dbReference type="InterPro" id="IPR023827">
    <property type="entry name" value="Peptidase_S8_Asp-AS"/>
</dbReference>
<dbReference type="OrthoDB" id="9795680at2"/>
<keyword evidence="8" id="KW-0732">Signal</keyword>
<dbReference type="InterPro" id="IPR000209">
    <property type="entry name" value="Peptidase_S8/S53_dom"/>
</dbReference>
<dbReference type="PROSITE" id="PS51892">
    <property type="entry name" value="SUBTILASE"/>
    <property type="match status" value="1"/>
</dbReference>
<accession>A0A4R7VSK1</accession>
<feature type="signal peptide" evidence="8">
    <location>
        <begin position="1"/>
        <end position="26"/>
    </location>
</feature>
<evidence type="ECO:0000256" key="5">
    <source>
        <dbReference type="PIRSR" id="PIRSR615500-1"/>
    </source>
</evidence>
<dbReference type="InterPro" id="IPR050131">
    <property type="entry name" value="Peptidase_S8_subtilisin-like"/>
</dbReference>
<gene>
    <name evidence="10" type="ORF">CLV71_105620</name>
</gene>
<evidence type="ECO:0000313" key="11">
    <source>
        <dbReference type="Proteomes" id="UP000294927"/>
    </source>
</evidence>
<dbReference type="EMBL" id="SOCP01000005">
    <property type="protein sequence ID" value="TDV52488.1"/>
    <property type="molecule type" value="Genomic_DNA"/>
</dbReference>
<proteinExistence type="inferred from homology"/>
<feature type="chain" id="PRO_5020524678" evidence="8">
    <location>
        <begin position="27"/>
        <end position="1070"/>
    </location>
</feature>
<name>A0A4R7VSK1_9PSEU</name>
<dbReference type="PROSITE" id="PS00138">
    <property type="entry name" value="SUBTILASE_SER"/>
    <property type="match status" value="1"/>
</dbReference>
<dbReference type="PANTHER" id="PTHR43806:SF11">
    <property type="entry name" value="CEREVISIN-RELATED"/>
    <property type="match status" value="1"/>
</dbReference>
<dbReference type="InterPro" id="IPR022398">
    <property type="entry name" value="Peptidase_S8_His-AS"/>
</dbReference>
<evidence type="ECO:0000256" key="8">
    <source>
        <dbReference type="SAM" id="SignalP"/>
    </source>
</evidence>